<evidence type="ECO:0000313" key="2">
    <source>
        <dbReference type="Proteomes" id="UP001151752"/>
    </source>
</evidence>
<sequence>MDTLVLKLRSLPCPPRSSSGLLVPKMFLVRREGGSGSSLSVVQKRFKFPENAVELYSEKVSNMASVPLRRLSLFVTSSLEALLFA</sequence>
<name>A0A9Q0PH44_9ROSI</name>
<protein>
    <submittedName>
        <fullName evidence="1">Uncharacterized protein</fullName>
    </submittedName>
</protein>
<accession>A0A9Q0PH44</accession>
<comment type="caution">
    <text evidence="1">The sequence shown here is derived from an EMBL/GenBank/DDBJ whole genome shotgun (WGS) entry which is preliminary data.</text>
</comment>
<dbReference type="EMBL" id="JAPFFM010000019">
    <property type="protein sequence ID" value="KAJ6688111.1"/>
    <property type="molecule type" value="Genomic_DNA"/>
</dbReference>
<organism evidence="1 2">
    <name type="scientific">Salix koriyanagi</name>
    <dbReference type="NCBI Taxonomy" id="2511006"/>
    <lineage>
        <taxon>Eukaryota</taxon>
        <taxon>Viridiplantae</taxon>
        <taxon>Streptophyta</taxon>
        <taxon>Embryophyta</taxon>
        <taxon>Tracheophyta</taxon>
        <taxon>Spermatophyta</taxon>
        <taxon>Magnoliopsida</taxon>
        <taxon>eudicotyledons</taxon>
        <taxon>Gunneridae</taxon>
        <taxon>Pentapetalae</taxon>
        <taxon>rosids</taxon>
        <taxon>fabids</taxon>
        <taxon>Malpighiales</taxon>
        <taxon>Salicaceae</taxon>
        <taxon>Saliceae</taxon>
        <taxon>Salix</taxon>
    </lineage>
</organism>
<reference evidence="1" key="2">
    <citation type="journal article" date="2023" name="Int. J. Mol. Sci.">
        <title>De Novo Assembly and Annotation of 11 Diverse Shrub Willow (Salix) Genomes Reveals Novel Gene Organization in Sex-Linked Regions.</title>
        <authorList>
            <person name="Hyden B."/>
            <person name="Feng K."/>
            <person name="Yates T.B."/>
            <person name="Jawdy S."/>
            <person name="Cereghino C."/>
            <person name="Smart L.B."/>
            <person name="Muchero W."/>
        </authorList>
    </citation>
    <scope>NUCLEOTIDE SEQUENCE</scope>
    <source>
        <tissue evidence="1">Shoot tip</tissue>
    </source>
</reference>
<keyword evidence="2" id="KW-1185">Reference proteome</keyword>
<proteinExistence type="predicted"/>
<gene>
    <name evidence="1" type="ORF">OIU74_016753</name>
</gene>
<dbReference type="Proteomes" id="UP001151752">
    <property type="component" value="Chromosome 15W"/>
</dbReference>
<feature type="non-terminal residue" evidence="1">
    <location>
        <position position="1"/>
    </location>
</feature>
<dbReference type="AlphaFoldDB" id="A0A9Q0PH44"/>
<reference evidence="1" key="1">
    <citation type="submission" date="2022-11" db="EMBL/GenBank/DDBJ databases">
        <authorList>
            <person name="Hyden B.L."/>
            <person name="Feng K."/>
            <person name="Yates T."/>
            <person name="Jawdy S."/>
            <person name="Smart L.B."/>
            <person name="Muchero W."/>
        </authorList>
    </citation>
    <scope>NUCLEOTIDE SEQUENCE</scope>
    <source>
        <tissue evidence="1">Shoot tip</tissue>
    </source>
</reference>
<evidence type="ECO:0000313" key="1">
    <source>
        <dbReference type="EMBL" id="KAJ6688111.1"/>
    </source>
</evidence>